<evidence type="ECO:0000313" key="1">
    <source>
        <dbReference type="EMBL" id="HJC25506.1"/>
    </source>
</evidence>
<reference evidence="1" key="2">
    <citation type="submission" date="2021-04" db="EMBL/GenBank/DDBJ databases">
        <authorList>
            <person name="Gilroy R."/>
        </authorList>
    </citation>
    <scope>NUCLEOTIDE SEQUENCE</scope>
    <source>
        <strain evidence="1">USAMLcec2-132</strain>
    </source>
</reference>
<dbReference type="EMBL" id="DWWS01000066">
    <property type="protein sequence ID" value="HJC25506.1"/>
    <property type="molecule type" value="Genomic_DNA"/>
</dbReference>
<dbReference type="PANTHER" id="PTHR43550">
    <property type="entry name" value="3-KETODIHYDROSPHINGOSINE REDUCTASE"/>
    <property type="match status" value="1"/>
</dbReference>
<dbReference type="InterPro" id="IPR002347">
    <property type="entry name" value="SDR_fam"/>
</dbReference>
<dbReference type="SUPFAM" id="SSF51735">
    <property type="entry name" value="NAD(P)-binding Rossmann-fold domains"/>
    <property type="match status" value="1"/>
</dbReference>
<dbReference type="Gene3D" id="3.40.50.720">
    <property type="entry name" value="NAD(P)-binding Rossmann-like Domain"/>
    <property type="match status" value="1"/>
</dbReference>
<proteinExistence type="predicted"/>
<protein>
    <submittedName>
        <fullName evidence="1">SDR family NAD(P)-dependent oxidoreductase</fullName>
    </submittedName>
</protein>
<dbReference type="GO" id="GO:0047560">
    <property type="term" value="F:3-dehydrosphinganine reductase activity"/>
    <property type="evidence" value="ECO:0007669"/>
    <property type="project" value="TreeGrafter"/>
</dbReference>
<reference evidence="1" key="1">
    <citation type="journal article" date="2021" name="PeerJ">
        <title>Extensive microbial diversity within the chicken gut microbiome revealed by metagenomics and culture.</title>
        <authorList>
            <person name="Gilroy R."/>
            <person name="Ravi A."/>
            <person name="Getino M."/>
            <person name="Pursley I."/>
            <person name="Horton D.L."/>
            <person name="Alikhan N.F."/>
            <person name="Baker D."/>
            <person name="Gharbi K."/>
            <person name="Hall N."/>
            <person name="Watson M."/>
            <person name="Adriaenssens E.M."/>
            <person name="Foster-Nyarko E."/>
            <person name="Jarju S."/>
            <person name="Secka A."/>
            <person name="Antonio M."/>
            <person name="Oren A."/>
            <person name="Chaudhuri R.R."/>
            <person name="La Ragione R."/>
            <person name="Hildebrand F."/>
            <person name="Pallen M.J."/>
        </authorList>
    </citation>
    <scope>NUCLEOTIDE SEQUENCE</scope>
    <source>
        <strain evidence="1">USAMLcec2-132</strain>
    </source>
</reference>
<organism evidence="1 2">
    <name type="scientific">Candidatus Eisenbergiella merdavium</name>
    <dbReference type="NCBI Taxonomy" id="2838551"/>
    <lineage>
        <taxon>Bacteria</taxon>
        <taxon>Bacillati</taxon>
        <taxon>Bacillota</taxon>
        <taxon>Clostridia</taxon>
        <taxon>Lachnospirales</taxon>
        <taxon>Lachnospiraceae</taxon>
        <taxon>Eisenbergiella</taxon>
    </lineage>
</organism>
<evidence type="ECO:0000313" key="2">
    <source>
        <dbReference type="Proteomes" id="UP000823891"/>
    </source>
</evidence>
<dbReference type="InterPro" id="IPR036291">
    <property type="entry name" value="NAD(P)-bd_dom_sf"/>
</dbReference>
<sequence>MNVYLKPKNIVIIGGASGIGFAAADRLLEAGASNIILASRNPQKLKEAQSSLKMKAGKGQGISTYIFDIQNV</sequence>
<dbReference type="AlphaFoldDB" id="A0A9D2NJQ2"/>
<dbReference type="Proteomes" id="UP000823891">
    <property type="component" value="Unassembled WGS sequence"/>
</dbReference>
<accession>A0A9D2NJQ2</accession>
<comment type="caution">
    <text evidence="1">The sequence shown here is derived from an EMBL/GenBank/DDBJ whole genome shotgun (WGS) entry which is preliminary data.</text>
</comment>
<name>A0A9D2NJQ2_9FIRM</name>
<gene>
    <name evidence="1" type="ORF">H9761_17720</name>
</gene>
<dbReference type="GO" id="GO:0016020">
    <property type="term" value="C:membrane"/>
    <property type="evidence" value="ECO:0007669"/>
    <property type="project" value="GOC"/>
</dbReference>
<dbReference type="PANTHER" id="PTHR43550:SF3">
    <property type="entry name" value="3-KETODIHYDROSPHINGOSINE REDUCTASE"/>
    <property type="match status" value="1"/>
</dbReference>
<dbReference type="GO" id="GO:0006666">
    <property type="term" value="P:3-keto-sphinganine metabolic process"/>
    <property type="evidence" value="ECO:0007669"/>
    <property type="project" value="TreeGrafter"/>
</dbReference>
<dbReference type="Pfam" id="PF00106">
    <property type="entry name" value="adh_short"/>
    <property type="match status" value="1"/>
</dbReference>
<dbReference type="GO" id="GO:0030148">
    <property type="term" value="P:sphingolipid biosynthetic process"/>
    <property type="evidence" value="ECO:0007669"/>
    <property type="project" value="TreeGrafter"/>
</dbReference>